<dbReference type="OMA" id="CAPCTIS"/>
<keyword evidence="2" id="KW-1185">Reference proteome</keyword>
<dbReference type="HOGENOM" id="CLU_009683_3_0_1"/>
<gene>
    <name evidence="1" type="ORF">NEQG_01806</name>
</gene>
<evidence type="ECO:0000313" key="2">
    <source>
        <dbReference type="Proteomes" id="UP000002872"/>
    </source>
</evidence>
<dbReference type="OrthoDB" id="2195549at2759"/>
<name>I3EET7_NEMP3</name>
<accession>I3EET7</accession>
<reference evidence="1" key="1">
    <citation type="submission" date="2011-01" db="EMBL/GenBank/DDBJ databases">
        <title>The Genome Sequence of Nematocida parisii strain ERTm3.</title>
        <authorList>
            <consortium name="The Broad Institute Genome Sequencing Platform"/>
            <consortium name="The Broad Institute Genome Sequencing Center for Infectious Disease"/>
            <person name="Cuomo C."/>
            <person name="Troemel E."/>
            <person name="Young S.K."/>
            <person name="Zeng Q."/>
            <person name="Gargeya S."/>
            <person name="Fitzgerald M."/>
            <person name="Haas B."/>
            <person name="Abouelleil A."/>
            <person name="Alvarado L."/>
            <person name="Arachchi H.M."/>
            <person name="Berlin A."/>
            <person name="Chapman S.B."/>
            <person name="Gearin G."/>
            <person name="Goldberg J."/>
            <person name="Griggs A."/>
            <person name="Gujja S."/>
            <person name="Hansen M."/>
            <person name="Heiman D."/>
            <person name="Howarth C."/>
            <person name="Larimer J."/>
            <person name="Lui A."/>
            <person name="MacDonald P.J.P."/>
            <person name="McCowen C."/>
            <person name="Montmayeur A."/>
            <person name="Murphy C."/>
            <person name="Neiman D."/>
            <person name="Pearson M."/>
            <person name="Priest M."/>
            <person name="Roberts A."/>
            <person name="Saif S."/>
            <person name="Shea T."/>
            <person name="Sisk P."/>
            <person name="Stolte C."/>
            <person name="Sykes S."/>
            <person name="Wortman J."/>
            <person name="Nusbaum C."/>
            <person name="Birren B."/>
        </authorList>
    </citation>
    <scope>NUCLEOTIDE SEQUENCE</scope>
    <source>
        <strain evidence="1">ERTm3</strain>
    </source>
</reference>
<sequence length="821" mass="95615">MKLKKANKVIKNILFIPRMKNSKIIKLLLAMYTVCARLELSDIKTIGDSVVIEEDNLLIHPDGPLNPLRGYIMHKSGCMYNKRLYAPEIDTMYKLEQKDENYETIYTYTREPVNDLAYDDICEDKEKNEYLTQSHALLVKMFPSTDGSFSIVSGRQDSIYSFLIKDRVKPECMYIMAALFLLSEQVDVPFTIETKKKEKKLVLKSADGTTAYINQPRTNENLLSLIEFLKKYINNEGVNPSAMKGLFTAPTTYEQFMTGEFLNTSQFLIQSYIYEFIDTKENYIKFVNAVYTLLNDQIKNKKSYKRVLNKCFIQESVQSNEIDHTKNICDLKDTIDKYKIFPFMDSSQLPSYTRVKAYDRERGEFINNESRKYSNCVEAGILGLVCCLVYDPNKKKYNTDHLPDNKETKPLKDFFKKYTEPRETTDYEMHEDWCRVIADLKNDKILYLKEKTNELDSSLLNILYVLSNITGSKEEVVKEIKHLEELLADKNINDKLDIEESLTTMFKELSNNKNLEIECDIFAVGRREDKKMDLFGEFKLIYTFNEKKNGILVEIDSGHSSLSLLEDVLSSEDKNIIKEKLTEIQNTYSNIESYTACTIRQYINIELAKMEQKSVFSRIQESIKNNHDNINDIFLHGMIRSVEQKASIVKYFLAVHVKNTLPKNNSLVRFTNNLIGSTPLDDSATRRRMLFYYILNKDSNDYYPRIESFWEKVTRITLYNFYTIINGILHDSDYSIDVKLECFKRLMMVVADSDEKYGIISSSFLIRGILNCSRETNELTKTLLELIKIIDETVMQPDGSNIFVIYLRWIINVGSDNYCSL</sequence>
<dbReference type="VEuPathDB" id="MicrosporidiaDB:NEQG_01806"/>
<evidence type="ECO:0000313" key="1">
    <source>
        <dbReference type="EMBL" id="EIJ87734.1"/>
    </source>
</evidence>
<protein>
    <submittedName>
        <fullName evidence="1">Uncharacterized protein</fullName>
    </submittedName>
</protein>
<feature type="non-terminal residue" evidence="1">
    <location>
        <position position="821"/>
    </location>
</feature>
<dbReference type="AlphaFoldDB" id="I3EET7"/>
<dbReference type="Proteomes" id="UP000002872">
    <property type="component" value="Unassembled WGS sequence"/>
</dbReference>
<organism evidence="1 2">
    <name type="scientific">Nematocida parisii (strain ERTm3)</name>
    <name type="common">Nematode killer fungus</name>
    <dbReference type="NCBI Taxonomy" id="935791"/>
    <lineage>
        <taxon>Eukaryota</taxon>
        <taxon>Fungi</taxon>
        <taxon>Fungi incertae sedis</taxon>
        <taxon>Microsporidia</taxon>
        <taxon>Nematocida</taxon>
    </lineage>
</organism>
<dbReference type="InParanoid" id="I3EET7"/>
<proteinExistence type="predicted"/>
<dbReference type="EMBL" id="GL870880">
    <property type="protein sequence ID" value="EIJ87734.1"/>
    <property type="molecule type" value="Genomic_DNA"/>
</dbReference>